<evidence type="ECO:0000313" key="4">
    <source>
        <dbReference type="Proteomes" id="UP001630127"/>
    </source>
</evidence>
<feature type="domain" description="TIR" evidence="2">
    <location>
        <begin position="100"/>
        <end position="145"/>
    </location>
</feature>
<evidence type="ECO:0000256" key="1">
    <source>
        <dbReference type="ARBA" id="ARBA00007626"/>
    </source>
</evidence>
<accession>A0ABD2XWJ2</accession>
<evidence type="ECO:0000313" key="3">
    <source>
        <dbReference type="EMBL" id="KAL3499769.1"/>
    </source>
</evidence>
<dbReference type="Proteomes" id="UP001630127">
    <property type="component" value="Unassembled WGS sequence"/>
</dbReference>
<comment type="similarity">
    <text evidence="1">Belongs to the PPR family. P subfamily.</text>
</comment>
<gene>
    <name evidence="3" type="ORF">ACH5RR_038862</name>
</gene>
<feature type="non-terminal residue" evidence="3">
    <location>
        <position position="865"/>
    </location>
</feature>
<dbReference type="InterPro" id="IPR000157">
    <property type="entry name" value="TIR_dom"/>
</dbReference>
<feature type="domain" description="TIR" evidence="2">
    <location>
        <begin position="321"/>
        <end position="376"/>
    </location>
</feature>
<reference evidence="3 4" key="1">
    <citation type="submission" date="2024-11" db="EMBL/GenBank/DDBJ databases">
        <title>A near-complete genome assembly of Cinchona calisaya.</title>
        <authorList>
            <person name="Lian D.C."/>
            <person name="Zhao X.W."/>
            <person name="Wei L."/>
        </authorList>
    </citation>
    <scope>NUCLEOTIDE SEQUENCE [LARGE SCALE GENOMIC DNA]</scope>
    <source>
        <tissue evidence="3">Nenye</tissue>
    </source>
</reference>
<protein>
    <recommendedName>
        <fullName evidence="2">TIR domain-containing protein</fullName>
    </recommendedName>
</protein>
<organism evidence="3 4">
    <name type="scientific">Cinchona calisaya</name>
    <dbReference type="NCBI Taxonomy" id="153742"/>
    <lineage>
        <taxon>Eukaryota</taxon>
        <taxon>Viridiplantae</taxon>
        <taxon>Streptophyta</taxon>
        <taxon>Embryophyta</taxon>
        <taxon>Tracheophyta</taxon>
        <taxon>Spermatophyta</taxon>
        <taxon>Magnoliopsida</taxon>
        <taxon>eudicotyledons</taxon>
        <taxon>Gunneridae</taxon>
        <taxon>Pentapetalae</taxon>
        <taxon>asterids</taxon>
        <taxon>lamiids</taxon>
        <taxon>Gentianales</taxon>
        <taxon>Rubiaceae</taxon>
        <taxon>Cinchonoideae</taxon>
        <taxon>Cinchoneae</taxon>
        <taxon>Cinchona</taxon>
    </lineage>
</organism>
<dbReference type="EMBL" id="JBJUIK010000016">
    <property type="protein sequence ID" value="KAL3499769.1"/>
    <property type="molecule type" value="Genomic_DNA"/>
</dbReference>
<comment type="caution">
    <text evidence="3">The sequence shown here is derived from an EMBL/GenBank/DDBJ whole genome shotgun (WGS) entry which is preliminary data.</text>
</comment>
<feature type="domain" description="TIR" evidence="2">
    <location>
        <begin position="552"/>
        <end position="607"/>
    </location>
</feature>
<dbReference type="AlphaFoldDB" id="A0ABD2XWJ2"/>
<proteinExistence type="inferred from homology"/>
<dbReference type="Gene3D" id="3.40.50.10140">
    <property type="entry name" value="Toll/interleukin-1 receptor homology (TIR) domain"/>
    <property type="match status" value="4"/>
</dbReference>
<name>A0ABD2XWJ2_9GENT</name>
<dbReference type="PANTHER" id="PTHR46598:SF3">
    <property type="entry name" value="OS07G0495300 PROTEIN"/>
    <property type="match status" value="1"/>
</dbReference>
<sequence>MDACVRFGSSLQDQKIIDLMPQVGVVADQNDWRCPEDIPGNARDEDPANCFDFWPSNVWVLFSGNVAKSRYYGVKRNLEKSNSLVHRYLYESLLNFIRGVRKQKGTFVEHFARHEDEIENKGRIQRWRDALAEAAHFSGWDVPNTANGMNESGVQIFLQISAVLKILVYPTVREAQALFELLKSISGSVIDDGLTNKEGRKEPSAIPIGSPSLGLGLKSHILSELLRKDTVVKLEGNSKYRIACLLTNPPDEMDVAKNCLELENKITLNFEKTKMIGDALKTYQGMQEMKIQPTVLTFGHLMYLYESLLNFIRGGYFERVMKVVAFMVKSLRKQKGTFVEHFARHEDEIENKGRIQRWRDALAEAAHFSGWDVPNTANGMNESGVQIFLQISAVLKILVYPTVREAQALFELLKSISGSVIDDGLTNKEGRKEPSAIPIGSPSLGLGLKSHILSELLRKDTVVKLEGNSKYRIACLLTNPPDEMDVAKNCLELENKITLNFEKTKMIGDALKTYQGMQEMKIQPTVLTFGHLMYLYESLLNFIRGGYFERVMKVVAFMVKSLRKQKGTFVEHFARHEDEIENKGRIQRWRDALAEAAHFSGWDVPNTANGMNESGVQIFLQISAVLKILVYPTVREAQALFELLKSISGSVIDDGLTNKEGRKEPSAIPIGSPSLGLGLKSHILSELLRKDTVVKLEGNSKYRIACLLTNPPDEMDVAKNCLELENKITLNFEKTKMIGDALKTYQGMQEMKIQPTVLTFGHLMYLYESLLNFIRGGYFERVMKVVAFMVKSLRKQKGTFVEHFARHEDEIENKGRIQRWRDALAEAAHFSGWDVPNTANGMNESGVQIFLQISAVLKILVYPTV</sequence>
<dbReference type="Pfam" id="PF01582">
    <property type="entry name" value="TIR"/>
    <property type="match status" value="4"/>
</dbReference>
<dbReference type="PANTHER" id="PTHR46598">
    <property type="entry name" value="BNAC05G43320D PROTEIN"/>
    <property type="match status" value="1"/>
</dbReference>
<dbReference type="InterPro" id="IPR035897">
    <property type="entry name" value="Toll_tir_struct_dom_sf"/>
</dbReference>
<evidence type="ECO:0000259" key="2">
    <source>
        <dbReference type="Pfam" id="PF01582"/>
    </source>
</evidence>
<keyword evidence="4" id="KW-1185">Reference proteome</keyword>
<feature type="domain" description="TIR" evidence="2">
    <location>
        <begin position="783"/>
        <end position="838"/>
    </location>
</feature>